<evidence type="ECO:0000256" key="3">
    <source>
        <dbReference type="SAM" id="Phobius"/>
    </source>
</evidence>
<sequence>MSRNLRLQVMLNAVDRVTGPLKRMRQGAGQTAQAMRETRDQLKDLQRQQSDLTSYRKANAALRTNTRAMRDARTRNQQYTQALDKQREAHAGIKSGLTVARREYDRLARELLKTKQPSDQLTASLERARVRLQGQQTEFDRSARAMREYRNRTRHAGEEIKRLTQNHATQTERIRGLKTRLDEAGISTDNLGRSARELRTKEERLNTALQEQKRHLSEVAERQRRLTQARDRYQNGMANVARAQGVGMGMFGTGIAQGYAASRLLTPGVAWAEQMSTLQAVGRFDADDERYQGLRQQSRDLGSTTAFSATEVGAGQEFLLRAGMSAGAIQASMKDVLALSLANNTELARAADIASNIAGAFKVDMEAEGAMARVGDILSGTASRANVNLEMLGETMKYLGGAEDLKLTMEQAAAMSGILGNIGIQGSQAGTTMRAMMNRLTNPAAKGAAAIENIGLQISDANGNMRAMPDILRDISQATADLGNVERKAIMQDIFGVEAGSGMAELVDAMGGGQLDEIINALGDNMGENARMAEVMADNIGGDLKNLRSAWEEVGISITDTNDGPLRDLVQTITKITRGVGDWIKANPELAGTIAKVAAAMIALATIGGAVTMTFASILSPLLFARFAMSTLGIQAGVLAPVLKTAGAALFAVGKALTVGLLGALKATAVFLATNPIGWAILAIAATALVIYKYWEPIKGFFLGLWQQVKDAFGDGIGGVTRLLVNWSPLGLLYSGISSALGRLGIEMPGSLAELGSKMIGGLSNGMNSAMGWVRQSADSVWSTVNNAFGGGIGGVSRLLINWSPLGLLYSAFTNTLERLGISVPENFRSLGGFIIDGLLGGLTEKLTALRERMTSIASSVANWFKGVLGINSPSRVFEGFGVNIVEGMINGIGSMIGALRDQVMGMAGNIAGWVQDAMGSALDSLSSGANRAIQLGRETAAGLGQGIRDGANRATESAANLANDVTSTVRGWLDIHSPSRVFATIGNYVSQGLANGIEADADSPVKQVRSLATHLRNAAAGLMLGAGVASPAIALEVERPTLPQLGALEIQRPELRTLHSEVAKPETPTLDALRIERPTLPTLPELGALKIQRPELPTLYSELAKPEMPTLDALRIEWPELPQFDPLRIDTSGIQIDARPPLQSHASQPSGGLVINGGINIEIHAAPGMDEQTLARLVNAEVQRALRDAERRAQATHRSAFHDID</sequence>
<organism evidence="5 6">
    <name type="scientific">Vreelandella titanicae</name>
    <dbReference type="NCBI Taxonomy" id="664683"/>
    <lineage>
        <taxon>Bacteria</taxon>
        <taxon>Pseudomonadati</taxon>
        <taxon>Pseudomonadota</taxon>
        <taxon>Gammaproteobacteria</taxon>
        <taxon>Oceanospirillales</taxon>
        <taxon>Halomonadaceae</taxon>
        <taxon>Vreelandella</taxon>
    </lineage>
</organism>
<dbReference type="RefSeq" id="WP_174788378.1">
    <property type="nucleotide sequence ID" value="NZ_CP054580.1"/>
</dbReference>
<dbReference type="Proteomes" id="UP000509761">
    <property type="component" value="Chromosome"/>
</dbReference>
<reference evidence="5 6" key="1">
    <citation type="submission" date="2019-12" db="EMBL/GenBank/DDBJ databases">
        <title>Genome sequencing and assembly of endphytes of Porphyra tenera.</title>
        <authorList>
            <person name="Park J.M."/>
            <person name="Shin R."/>
            <person name="Jo S.H."/>
        </authorList>
    </citation>
    <scope>NUCLEOTIDE SEQUENCE [LARGE SCALE GENOMIC DNA]</scope>
    <source>
        <strain evidence="5 6">GPM3</strain>
    </source>
</reference>
<keyword evidence="2" id="KW-0175">Coiled coil</keyword>
<evidence type="ECO:0000256" key="2">
    <source>
        <dbReference type="SAM" id="Coils"/>
    </source>
</evidence>
<dbReference type="NCBIfam" id="TIGR01760">
    <property type="entry name" value="tape_meas_TP901"/>
    <property type="match status" value="1"/>
</dbReference>
<keyword evidence="1" id="KW-1188">Viral release from host cell</keyword>
<dbReference type="PANTHER" id="PTHR37813">
    <property type="entry name" value="FELS-2 PROPHAGE PROTEIN"/>
    <property type="match status" value="1"/>
</dbReference>
<accession>A0AAP9T327</accession>
<dbReference type="Pfam" id="PF10145">
    <property type="entry name" value="PhageMin_Tail"/>
    <property type="match status" value="1"/>
</dbReference>
<feature type="coiled-coil region" evidence="2">
    <location>
        <begin position="146"/>
        <end position="215"/>
    </location>
</feature>
<feature type="coiled-coil region" evidence="2">
    <location>
        <begin position="28"/>
        <end position="89"/>
    </location>
</feature>
<keyword evidence="3" id="KW-0812">Transmembrane</keyword>
<evidence type="ECO:0000259" key="4">
    <source>
        <dbReference type="Pfam" id="PF10145"/>
    </source>
</evidence>
<evidence type="ECO:0000313" key="6">
    <source>
        <dbReference type="Proteomes" id="UP000509761"/>
    </source>
</evidence>
<dbReference type="EMBL" id="CP054580">
    <property type="protein sequence ID" value="QKS26568.1"/>
    <property type="molecule type" value="Genomic_DNA"/>
</dbReference>
<feature type="domain" description="Phage tail tape measure protein" evidence="4">
    <location>
        <begin position="295"/>
        <end position="496"/>
    </location>
</feature>
<evidence type="ECO:0000256" key="1">
    <source>
        <dbReference type="ARBA" id="ARBA00022612"/>
    </source>
</evidence>
<feature type="transmembrane region" description="Helical" evidence="3">
    <location>
        <begin position="677"/>
        <end position="695"/>
    </location>
</feature>
<proteinExistence type="predicted"/>
<evidence type="ECO:0000313" key="5">
    <source>
        <dbReference type="EMBL" id="QKS26568.1"/>
    </source>
</evidence>
<keyword evidence="3" id="KW-0472">Membrane</keyword>
<feature type="transmembrane region" description="Helical" evidence="3">
    <location>
        <begin position="597"/>
        <end position="624"/>
    </location>
</feature>
<gene>
    <name evidence="5" type="ORF">FX987_04377</name>
</gene>
<keyword evidence="3" id="KW-1133">Transmembrane helix</keyword>
<protein>
    <submittedName>
        <fullName evidence="5">Chromosome partition protein Smc</fullName>
    </submittedName>
</protein>
<keyword evidence="6" id="KW-1185">Reference proteome</keyword>
<name>A0AAP9T327_9GAMM</name>
<dbReference type="PANTHER" id="PTHR37813:SF1">
    <property type="entry name" value="FELS-2 PROPHAGE PROTEIN"/>
    <property type="match status" value="1"/>
</dbReference>
<dbReference type="InterPro" id="IPR010090">
    <property type="entry name" value="Phage_tape_meas"/>
</dbReference>
<dbReference type="AlphaFoldDB" id="A0AAP9T327"/>